<evidence type="ECO:0008006" key="4">
    <source>
        <dbReference type="Google" id="ProtNLM"/>
    </source>
</evidence>
<dbReference type="PANTHER" id="PTHR13593:SF113">
    <property type="entry name" value="SI:DKEY-266F7.9"/>
    <property type="match status" value="1"/>
</dbReference>
<dbReference type="GeneID" id="8242766"/>
<keyword evidence="3" id="KW-1185">Reference proteome</keyword>
<feature type="region of interest" description="Disordered" evidence="1">
    <location>
        <begin position="1"/>
        <end position="71"/>
    </location>
</feature>
<accession>C1E4L2</accession>
<proteinExistence type="predicted"/>
<protein>
    <recommendedName>
        <fullName evidence="4">Phosphatidylinositol-specific phospholipase C X domain-containing protein</fullName>
    </recommendedName>
</protein>
<dbReference type="FunCoup" id="C1E4L2">
    <property type="interactions" value="83"/>
</dbReference>
<feature type="compositionally biased region" description="Acidic residues" evidence="1">
    <location>
        <begin position="39"/>
        <end position="48"/>
    </location>
</feature>
<dbReference type="GO" id="GO:0008081">
    <property type="term" value="F:phosphoric diester hydrolase activity"/>
    <property type="evidence" value="ECO:0007669"/>
    <property type="project" value="InterPro"/>
</dbReference>
<feature type="compositionally biased region" description="Basic and acidic residues" evidence="1">
    <location>
        <begin position="1"/>
        <end position="26"/>
    </location>
</feature>
<dbReference type="Proteomes" id="UP000002009">
    <property type="component" value="Chromosome 4"/>
</dbReference>
<dbReference type="InterPro" id="IPR017946">
    <property type="entry name" value="PLC-like_Pdiesterase_TIM-brl"/>
</dbReference>
<name>C1E4L2_MICCC</name>
<gene>
    <name evidence="2" type="ORF">MICPUN_58078</name>
</gene>
<evidence type="ECO:0000313" key="3">
    <source>
        <dbReference type="Proteomes" id="UP000002009"/>
    </source>
</evidence>
<dbReference type="AlphaFoldDB" id="C1E4L2"/>
<evidence type="ECO:0000313" key="2">
    <source>
        <dbReference type="EMBL" id="ACO63140.1"/>
    </source>
</evidence>
<sequence length="438" mass="47247">MNLARGRELGIERAVDDGHDWADKPARAFHQGKTGPTGDADDDDDDGTADERAATHGFTSSSTHPDLAPVVSSSSSSAAAAAAAAAARLHAFSAPLGRIARLDVANWMSQLVSRIADAPLHRLRLPGTHDSGAYRLSRTRMGDLPAWLRAVNAATRGIVTAPLTPFIAGWGEAQSTDAFGQLALGARYLDLRVVRESNGGYYAVHGMAGDSFENVLAQVASFLDAHPGEVVVCDCHHLHRFDSEEHHLTFLDLIERTLGAHLVPPALRRASTDGDGTVTVRDCLVANRRCVCLYGGFDFSPKVARAVAEAGCWERRQHRDIWSPWPRAGSRRQLAERMRALEDAEDAGGHGHGHGRGREGFFVLQGVVTPDAKRIVKALTLPDWGRPRTLRDLATRVTPMVCRMVCGGSLRAMCIVMVDHIELADVEGWLLGAYGEGG</sequence>
<dbReference type="Gene3D" id="3.20.20.190">
    <property type="entry name" value="Phosphatidylinositol (PI) phosphodiesterase"/>
    <property type="match status" value="1"/>
</dbReference>
<dbReference type="InParanoid" id="C1E4L2"/>
<dbReference type="EMBL" id="CP001325">
    <property type="protein sequence ID" value="ACO63140.1"/>
    <property type="molecule type" value="Genomic_DNA"/>
</dbReference>
<dbReference type="InterPro" id="IPR051057">
    <property type="entry name" value="PI-PLC_domain"/>
</dbReference>
<dbReference type="KEGG" id="mis:MICPUN_58078"/>
<dbReference type="OrthoDB" id="1046782at2759"/>
<organism evidence="2 3">
    <name type="scientific">Micromonas commoda (strain RCC299 / NOUM17 / CCMP2709)</name>
    <name type="common">Picoplanktonic green alga</name>
    <dbReference type="NCBI Taxonomy" id="296587"/>
    <lineage>
        <taxon>Eukaryota</taxon>
        <taxon>Viridiplantae</taxon>
        <taxon>Chlorophyta</taxon>
        <taxon>Mamiellophyceae</taxon>
        <taxon>Mamiellales</taxon>
        <taxon>Mamiellaceae</taxon>
        <taxon>Micromonas</taxon>
    </lineage>
</organism>
<dbReference type="SUPFAM" id="SSF51695">
    <property type="entry name" value="PLC-like phosphodiesterases"/>
    <property type="match status" value="1"/>
</dbReference>
<dbReference type="eggNOG" id="KOG4306">
    <property type="taxonomic scope" value="Eukaryota"/>
</dbReference>
<dbReference type="RefSeq" id="XP_002501882.1">
    <property type="nucleotide sequence ID" value="XM_002501836.1"/>
</dbReference>
<evidence type="ECO:0000256" key="1">
    <source>
        <dbReference type="SAM" id="MobiDB-lite"/>
    </source>
</evidence>
<dbReference type="PANTHER" id="PTHR13593">
    <property type="match status" value="1"/>
</dbReference>
<dbReference type="GO" id="GO:0006629">
    <property type="term" value="P:lipid metabolic process"/>
    <property type="evidence" value="ECO:0007669"/>
    <property type="project" value="InterPro"/>
</dbReference>
<reference evidence="2 3" key="1">
    <citation type="journal article" date="2009" name="Science">
        <title>Green evolution and dynamic adaptations revealed by genomes of the marine picoeukaryotes Micromonas.</title>
        <authorList>
            <person name="Worden A.Z."/>
            <person name="Lee J.H."/>
            <person name="Mock T."/>
            <person name="Rouze P."/>
            <person name="Simmons M.P."/>
            <person name="Aerts A.L."/>
            <person name="Allen A.E."/>
            <person name="Cuvelier M.L."/>
            <person name="Derelle E."/>
            <person name="Everett M.V."/>
            <person name="Foulon E."/>
            <person name="Grimwood J."/>
            <person name="Gundlach H."/>
            <person name="Henrissat B."/>
            <person name="Napoli C."/>
            <person name="McDonald S.M."/>
            <person name="Parker M.S."/>
            <person name="Rombauts S."/>
            <person name="Salamov A."/>
            <person name="Von Dassow P."/>
            <person name="Badger J.H."/>
            <person name="Coutinho P.M."/>
            <person name="Demir E."/>
            <person name="Dubchak I."/>
            <person name="Gentemann C."/>
            <person name="Eikrem W."/>
            <person name="Gready J.E."/>
            <person name="John U."/>
            <person name="Lanier W."/>
            <person name="Lindquist E.A."/>
            <person name="Lucas S."/>
            <person name="Mayer K.F."/>
            <person name="Moreau H."/>
            <person name="Not F."/>
            <person name="Otillar R."/>
            <person name="Panaud O."/>
            <person name="Pangilinan J."/>
            <person name="Paulsen I."/>
            <person name="Piegu B."/>
            <person name="Poliakov A."/>
            <person name="Robbens S."/>
            <person name="Schmutz J."/>
            <person name="Toulza E."/>
            <person name="Wyss T."/>
            <person name="Zelensky A."/>
            <person name="Zhou K."/>
            <person name="Armbrust E.V."/>
            <person name="Bhattacharya D."/>
            <person name="Goodenough U.W."/>
            <person name="Van de Peer Y."/>
            <person name="Grigoriev I.V."/>
        </authorList>
    </citation>
    <scope>NUCLEOTIDE SEQUENCE [LARGE SCALE GENOMIC DNA]</scope>
    <source>
        <strain evidence="3">RCC299 / NOUM17</strain>
    </source>
</reference>